<dbReference type="InterPro" id="IPR004183">
    <property type="entry name" value="Xdiol_dOase_suB"/>
</dbReference>
<dbReference type="EC" id="1.13.11.29" evidence="7"/>
<sequence>MRTATVMPVLFIGHGSPMNAIEDNAYHRSWRALGQRLPRPRAVLCVSAHWETRGVYVTGADAPETIHDFYGFPAALFQVRYPAPGDPALARRMVGLSQEFHLHVDPGRGLDHGAWSVLRAMYPEADVPVLQLSLDVRLSGPEHYRLAAVLAPLREEGVLILASGNIVHNLALFRFHSHEQLAWAWRFRTEVNALIEQRDHAALCHYENLGPDAALAIPTPEHYLPLLYALALQREGEPVETFNDEVISALSMTSLAIGLDS</sequence>
<organism evidence="7 8">
    <name type="scientific">Dyella koreensis</name>
    <dbReference type="NCBI Taxonomy" id="311235"/>
    <lineage>
        <taxon>Bacteria</taxon>
        <taxon>Pseudomonadati</taxon>
        <taxon>Pseudomonadota</taxon>
        <taxon>Gammaproteobacteria</taxon>
        <taxon>Lysobacterales</taxon>
        <taxon>Rhodanobacteraceae</taxon>
        <taxon>Dyella</taxon>
    </lineage>
</organism>
<protein>
    <submittedName>
        <fullName evidence="7">4,5-DOPA dioxygenase extradiol</fullName>
        <ecNumber evidence="7">1.13.11.29</ecNumber>
    </submittedName>
</protein>
<feature type="domain" description="Extradiol ring-cleavage dioxygenase class III enzyme subunit B" evidence="6">
    <location>
        <begin position="23"/>
        <end position="236"/>
    </location>
</feature>
<evidence type="ECO:0000256" key="2">
    <source>
        <dbReference type="ARBA" id="ARBA00007581"/>
    </source>
</evidence>
<evidence type="ECO:0000256" key="1">
    <source>
        <dbReference type="ARBA" id="ARBA00001947"/>
    </source>
</evidence>
<evidence type="ECO:0000313" key="8">
    <source>
        <dbReference type="Proteomes" id="UP001620408"/>
    </source>
</evidence>
<comment type="caution">
    <text evidence="7">The sequence shown here is derived from an EMBL/GenBank/DDBJ whole genome shotgun (WGS) entry which is preliminary data.</text>
</comment>
<dbReference type="PANTHER" id="PTHR30096:SF0">
    <property type="entry name" value="4,5-DOPA DIOXYGENASE EXTRADIOL-LIKE PROTEIN"/>
    <property type="match status" value="1"/>
</dbReference>
<evidence type="ECO:0000313" key="7">
    <source>
        <dbReference type="EMBL" id="MFK2918666.1"/>
    </source>
</evidence>
<keyword evidence="8" id="KW-1185">Reference proteome</keyword>
<dbReference type="Proteomes" id="UP001620408">
    <property type="component" value="Unassembled WGS sequence"/>
</dbReference>
<keyword evidence="3" id="KW-0479">Metal-binding</keyword>
<proteinExistence type="inferred from homology"/>
<dbReference type="GO" id="GO:0050297">
    <property type="term" value="F:stizolobate synthase activity"/>
    <property type="evidence" value="ECO:0007669"/>
    <property type="project" value="UniProtKB-EC"/>
</dbReference>
<dbReference type="Gene3D" id="3.40.830.10">
    <property type="entry name" value="LigB-like"/>
    <property type="match status" value="1"/>
</dbReference>
<dbReference type="RefSeq" id="WP_379983719.1">
    <property type="nucleotide sequence ID" value="NZ_JADIKD010000012.1"/>
</dbReference>
<gene>
    <name evidence="7" type="primary">ygiD</name>
    <name evidence="7" type="ORF">ISS97_15430</name>
</gene>
<dbReference type="NCBIfam" id="NF007914">
    <property type="entry name" value="PRK10628.1"/>
    <property type="match status" value="1"/>
</dbReference>
<keyword evidence="7" id="KW-0223">Dioxygenase</keyword>
<comment type="similarity">
    <text evidence="2">Belongs to the DODA-type extradiol aromatic ring-opening dioxygenase family.</text>
</comment>
<dbReference type="EMBL" id="JADIKD010000012">
    <property type="protein sequence ID" value="MFK2918666.1"/>
    <property type="molecule type" value="Genomic_DNA"/>
</dbReference>
<evidence type="ECO:0000256" key="4">
    <source>
        <dbReference type="ARBA" id="ARBA00022833"/>
    </source>
</evidence>
<keyword evidence="4" id="KW-0862">Zinc</keyword>
<keyword evidence="5 7" id="KW-0560">Oxidoreductase</keyword>
<dbReference type="SUPFAM" id="SSF53213">
    <property type="entry name" value="LigB-like"/>
    <property type="match status" value="1"/>
</dbReference>
<reference evidence="7 8" key="1">
    <citation type="submission" date="2020-10" db="EMBL/GenBank/DDBJ databases">
        <title>Phylogeny of dyella-like bacteria.</title>
        <authorList>
            <person name="Fu J."/>
        </authorList>
    </citation>
    <scope>NUCLEOTIDE SEQUENCE [LARGE SCALE GENOMIC DNA]</scope>
    <source>
        <strain evidence="7 8">BB4</strain>
    </source>
</reference>
<evidence type="ECO:0000259" key="6">
    <source>
        <dbReference type="Pfam" id="PF02900"/>
    </source>
</evidence>
<accession>A0ABW8K922</accession>
<evidence type="ECO:0000256" key="5">
    <source>
        <dbReference type="ARBA" id="ARBA00023002"/>
    </source>
</evidence>
<dbReference type="InterPro" id="IPR014436">
    <property type="entry name" value="Extradiol_dOase_DODA"/>
</dbReference>
<dbReference type="PANTHER" id="PTHR30096">
    <property type="entry name" value="4,5-DOPA DIOXYGENASE EXTRADIOL-LIKE PROTEIN"/>
    <property type="match status" value="1"/>
</dbReference>
<comment type="cofactor">
    <cofactor evidence="1">
        <name>Zn(2+)</name>
        <dbReference type="ChEBI" id="CHEBI:29105"/>
    </cofactor>
</comment>
<dbReference type="PIRSF" id="PIRSF006157">
    <property type="entry name" value="Doxgns_DODA"/>
    <property type="match status" value="1"/>
</dbReference>
<dbReference type="Pfam" id="PF02900">
    <property type="entry name" value="LigB"/>
    <property type="match status" value="1"/>
</dbReference>
<dbReference type="CDD" id="cd07363">
    <property type="entry name" value="45_DOPA_Dioxygenase"/>
    <property type="match status" value="1"/>
</dbReference>
<name>A0ABW8K922_9GAMM</name>
<evidence type="ECO:0000256" key="3">
    <source>
        <dbReference type="ARBA" id="ARBA00022723"/>
    </source>
</evidence>